<dbReference type="GeneID" id="25301460"/>
<proteinExistence type="inferred from homology"/>
<dbReference type="InterPro" id="IPR029032">
    <property type="entry name" value="AhpD-like"/>
</dbReference>
<dbReference type="PANTHER" id="PTHR43217">
    <property type="entry name" value="SUCCINATE SEMIALDEHYDE DEHYDROGENASE [NAD(P)+] SAD"/>
    <property type="match status" value="1"/>
</dbReference>
<evidence type="ECO:0000259" key="4">
    <source>
        <dbReference type="Pfam" id="PF00171"/>
    </source>
</evidence>
<evidence type="ECO:0000256" key="2">
    <source>
        <dbReference type="ARBA" id="ARBA00022857"/>
    </source>
</evidence>
<dbReference type="Gene3D" id="1.20.1290.10">
    <property type="entry name" value="AhpD-like"/>
    <property type="match status" value="1"/>
</dbReference>
<dbReference type="InterPro" id="IPR015590">
    <property type="entry name" value="Aldehyde_DH_dom"/>
</dbReference>
<dbReference type="InterPro" id="IPR016163">
    <property type="entry name" value="Ald_DH_C"/>
</dbReference>
<dbReference type="InterPro" id="IPR016162">
    <property type="entry name" value="Ald_DH_N"/>
</dbReference>
<accession>A0A0D2FIQ7</accession>
<dbReference type="Pfam" id="PF00171">
    <property type="entry name" value="Aldedh"/>
    <property type="match status" value="1"/>
</dbReference>
<dbReference type="VEuPathDB" id="FungiDB:Z517_01970"/>
<dbReference type="GO" id="GO:0004030">
    <property type="term" value="F:aldehyde dehydrogenase [NAD(P)+] activity"/>
    <property type="evidence" value="ECO:0007669"/>
    <property type="project" value="InterPro"/>
</dbReference>
<feature type="domain" description="Aldehyde dehydrogenase" evidence="4">
    <location>
        <begin position="201"/>
        <end position="651"/>
    </location>
</feature>
<comment type="similarity">
    <text evidence="1">Belongs to the aldehyde dehydrogenase family.</text>
</comment>
<evidence type="ECO:0000313" key="6">
    <source>
        <dbReference type="Proteomes" id="UP000053029"/>
    </source>
</evidence>
<name>A0A0D2FIQ7_9EURO</name>
<dbReference type="STRING" id="1442368.A0A0D2FIQ7"/>
<dbReference type="RefSeq" id="XP_013290380.1">
    <property type="nucleotide sequence ID" value="XM_013434926.1"/>
</dbReference>
<dbReference type="EMBL" id="KN846969">
    <property type="protein sequence ID" value="KIW86572.1"/>
    <property type="molecule type" value="Genomic_DNA"/>
</dbReference>
<dbReference type="Proteomes" id="UP000053029">
    <property type="component" value="Unassembled WGS sequence"/>
</dbReference>
<dbReference type="CDD" id="cd07100">
    <property type="entry name" value="ALDH_SSADH1_GabD1"/>
    <property type="match status" value="1"/>
</dbReference>
<evidence type="ECO:0000256" key="3">
    <source>
        <dbReference type="ARBA" id="ARBA00023002"/>
    </source>
</evidence>
<protein>
    <submittedName>
        <fullName evidence="5">Unplaced genomic scaffold supercont1.1, whole genome shotgun sequence</fullName>
    </submittedName>
</protein>
<dbReference type="GO" id="GO:0004777">
    <property type="term" value="F:succinate-semialdehyde dehydrogenase (NAD+) activity"/>
    <property type="evidence" value="ECO:0007669"/>
    <property type="project" value="TreeGrafter"/>
</dbReference>
<gene>
    <name evidence="5" type="ORF">Z517_01970</name>
</gene>
<dbReference type="InterPro" id="IPR047110">
    <property type="entry name" value="GABD/Sad-like"/>
</dbReference>
<keyword evidence="3" id="KW-0560">Oxidoreductase</keyword>
<dbReference type="Gene3D" id="3.40.309.10">
    <property type="entry name" value="Aldehyde Dehydrogenase, Chain A, domain 2"/>
    <property type="match status" value="1"/>
</dbReference>
<keyword evidence="2" id="KW-0521">NADP</keyword>
<evidence type="ECO:0000256" key="1">
    <source>
        <dbReference type="ARBA" id="ARBA00009986"/>
    </source>
</evidence>
<dbReference type="InterPro" id="IPR044148">
    <property type="entry name" value="ALDH_GabD1-like"/>
</dbReference>
<keyword evidence="6" id="KW-1185">Reference proteome</keyword>
<dbReference type="Gene3D" id="3.40.605.10">
    <property type="entry name" value="Aldehyde Dehydrogenase, Chain A, domain 1"/>
    <property type="match status" value="1"/>
</dbReference>
<dbReference type="InterPro" id="IPR016161">
    <property type="entry name" value="Ald_DH/histidinol_DH"/>
</dbReference>
<dbReference type="FunFam" id="3.40.605.10:FF:000012">
    <property type="entry name" value="NAD-dependent succinate-semialdehyde dehydrogenase"/>
    <property type="match status" value="1"/>
</dbReference>
<evidence type="ECO:0000313" key="5">
    <source>
        <dbReference type="EMBL" id="KIW86572.1"/>
    </source>
</evidence>
<organism evidence="5 6">
    <name type="scientific">Fonsecaea pedrosoi CBS 271.37</name>
    <dbReference type="NCBI Taxonomy" id="1442368"/>
    <lineage>
        <taxon>Eukaryota</taxon>
        <taxon>Fungi</taxon>
        <taxon>Dikarya</taxon>
        <taxon>Ascomycota</taxon>
        <taxon>Pezizomycotina</taxon>
        <taxon>Eurotiomycetes</taxon>
        <taxon>Chaetothyriomycetidae</taxon>
        <taxon>Chaetothyriales</taxon>
        <taxon>Herpotrichiellaceae</taxon>
        <taxon>Fonsecaea</taxon>
    </lineage>
</organism>
<dbReference type="OrthoDB" id="310895at2759"/>
<dbReference type="SUPFAM" id="SSF53720">
    <property type="entry name" value="ALDH-like"/>
    <property type="match status" value="1"/>
</dbReference>
<dbReference type="AlphaFoldDB" id="A0A0D2FIQ7"/>
<dbReference type="SUPFAM" id="SSF69118">
    <property type="entry name" value="AhpD-like"/>
    <property type="match status" value="1"/>
</dbReference>
<dbReference type="PANTHER" id="PTHR43217:SF2">
    <property type="entry name" value="SUCCINATE-SEMIALDEHYDE DEHYDROGENASE [NADP(+)]"/>
    <property type="match status" value="1"/>
</dbReference>
<sequence>MGERTPPISPSQLSGEQDALYKDIRSVISSHLPGFQTETEQGALIGPWSVWLQEPGLGAVVWNLVKMITTNAKLPESVRQVAILKVGSHFKAAYELYAHSGVSSSLGIEKDQVESLASGNRPADLGAPEAVAYDVASSLLAGGVLPDDIYSMAVKILGQQGTFELVHLIGVYCLVSMTLNGYDVRTPVPVSVQGSPKPSRESEYRSINAVTGELEKVFPETTDEEVRVALDKAHYVYETDWRHRSAGERAKIIGRAAQILRQKAEEYSRLITYEMGKLIDQSRYEVNLTIDILEYYATHGETFLKPKPIDEAPGAVMVTEPIGVLLAVEPWNFPYYQLVRVAAPQLVAGNVLIVKHAPSVPQCALAFARLFAEAGAPEGVYTNLFCTIPQVNSLIDDFRIRGVTLTGSERAGASVAERAGRNLKKVVLELGGSDPLIVLPDADLESTIKQGVAGRMICMGQACVSSKRFIVVGRDRGKVFLEGMVKRFEELEAGDPADSDTSLGPLFAERALRGLLAQIEKAKAHGARIATGGKRINRTGYYLEPTIITDISPSNPLFQEETFGPVASFYVTDTEEEAIKLANSTKFGLGASVFGETKHAQEVASKIESGMVFVNSCAYTGPEVPFGGIKNSGFGRELSELGIGEFVNRKLIRTAL</sequence>
<reference evidence="5 6" key="1">
    <citation type="submission" date="2015-01" db="EMBL/GenBank/DDBJ databases">
        <title>The Genome Sequence of Fonsecaea pedrosoi CBS 271.37.</title>
        <authorList>
            <consortium name="The Broad Institute Genomics Platform"/>
            <person name="Cuomo C."/>
            <person name="de Hoog S."/>
            <person name="Gorbushina A."/>
            <person name="Stielow B."/>
            <person name="Teixiera M."/>
            <person name="Abouelleil A."/>
            <person name="Chapman S.B."/>
            <person name="Priest M."/>
            <person name="Young S.K."/>
            <person name="Wortman J."/>
            <person name="Nusbaum C."/>
            <person name="Birren B."/>
        </authorList>
    </citation>
    <scope>NUCLEOTIDE SEQUENCE [LARGE SCALE GENOMIC DNA]</scope>
    <source>
        <strain evidence="5 6">CBS 271.37</strain>
    </source>
</reference>
<dbReference type="HOGENOM" id="CLU_005391_1_0_1"/>